<comment type="cofactor">
    <cofactor evidence="8">
        <name>dipyrromethane</name>
        <dbReference type="ChEBI" id="CHEBI:60342"/>
    </cofactor>
    <text evidence="8">Binds 1 dipyrromethane group covalently.</text>
</comment>
<feature type="modified residue" description="S-(dipyrrolylmethanemethyl)cysteine" evidence="8">
    <location>
        <position position="246"/>
    </location>
</feature>
<dbReference type="Pfam" id="PF01379">
    <property type="entry name" value="Porphobil_deam"/>
    <property type="match status" value="1"/>
</dbReference>
<reference evidence="11" key="1">
    <citation type="journal article" date="2014" name="Int. J. Syst. Evol. Microbiol.">
        <title>Complete genome sequence of Corynebacterium casei LMG S-19264T (=DSM 44701T), isolated from a smear-ripened cheese.</title>
        <authorList>
            <consortium name="US DOE Joint Genome Institute (JGI-PGF)"/>
            <person name="Walter F."/>
            <person name="Albersmeier A."/>
            <person name="Kalinowski J."/>
            <person name="Ruckert C."/>
        </authorList>
    </citation>
    <scope>NUCLEOTIDE SEQUENCE</scope>
    <source>
        <strain evidence="11">CGMCC 1.15758</strain>
    </source>
</reference>
<keyword evidence="12" id="KW-1185">Reference proteome</keyword>
<evidence type="ECO:0000256" key="7">
    <source>
        <dbReference type="ARBA" id="ARBA00048169"/>
    </source>
</evidence>
<dbReference type="EC" id="2.5.1.61" evidence="8"/>
<evidence type="ECO:0000256" key="6">
    <source>
        <dbReference type="ARBA" id="ARBA00023244"/>
    </source>
</evidence>
<dbReference type="SUPFAM" id="SSF53850">
    <property type="entry name" value="Periplasmic binding protein-like II"/>
    <property type="match status" value="1"/>
</dbReference>
<comment type="catalytic activity">
    <reaction evidence="7 8">
        <text>4 porphobilinogen + H2O = hydroxymethylbilane + 4 NH4(+)</text>
        <dbReference type="Rhea" id="RHEA:13185"/>
        <dbReference type="ChEBI" id="CHEBI:15377"/>
        <dbReference type="ChEBI" id="CHEBI:28938"/>
        <dbReference type="ChEBI" id="CHEBI:57845"/>
        <dbReference type="ChEBI" id="CHEBI:58126"/>
        <dbReference type="EC" id="2.5.1.61"/>
    </reaction>
</comment>
<dbReference type="PRINTS" id="PR00151">
    <property type="entry name" value="PORPHBDMNASE"/>
</dbReference>
<keyword evidence="6 8" id="KW-0627">Porphyrin biosynthesis</keyword>
<dbReference type="InterPro" id="IPR022417">
    <property type="entry name" value="Porphobilin_deaminase_N"/>
</dbReference>
<dbReference type="SUPFAM" id="SSF54782">
    <property type="entry name" value="Porphobilinogen deaminase (hydroxymethylbilane synthase), C-terminal domain"/>
    <property type="match status" value="1"/>
</dbReference>
<dbReference type="Gene3D" id="3.30.160.40">
    <property type="entry name" value="Porphobilinogen deaminase, C-terminal domain"/>
    <property type="match status" value="1"/>
</dbReference>
<feature type="domain" description="Porphobilinogen deaminase C-terminal" evidence="10">
    <location>
        <begin position="231"/>
        <end position="297"/>
    </location>
</feature>
<name>A0A8J3E9N1_9GAMM</name>
<feature type="domain" description="Porphobilinogen deaminase N-terminal" evidence="9">
    <location>
        <begin position="10"/>
        <end position="217"/>
    </location>
</feature>
<dbReference type="Gene3D" id="3.40.190.10">
    <property type="entry name" value="Periplasmic binding protein-like II"/>
    <property type="match status" value="2"/>
</dbReference>
<dbReference type="InterPro" id="IPR036803">
    <property type="entry name" value="Porphobilinogen_deaminase_C_sf"/>
</dbReference>
<evidence type="ECO:0000259" key="10">
    <source>
        <dbReference type="Pfam" id="PF03900"/>
    </source>
</evidence>
<evidence type="ECO:0000256" key="1">
    <source>
        <dbReference type="ARBA" id="ARBA00002869"/>
    </source>
</evidence>
<comment type="subunit">
    <text evidence="4 8">Monomer.</text>
</comment>
<proteinExistence type="inferred from homology"/>
<dbReference type="FunFam" id="3.40.190.10:FF:000004">
    <property type="entry name" value="Porphobilinogen deaminase"/>
    <property type="match status" value="1"/>
</dbReference>
<evidence type="ECO:0000313" key="11">
    <source>
        <dbReference type="EMBL" id="GGG00753.1"/>
    </source>
</evidence>
<dbReference type="Pfam" id="PF03900">
    <property type="entry name" value="Porphobil_deamC"/>
    <property type="match status" value="1"/>
</dbReference>
<dbReference type="AlphaFoldDB" id="A0A8J3E9N1"/>
<dbReference type="FunFam" id="3.40.190.10:FF:000005">
    <property type="entry name" value="Porphobilinogen deaminase"/>
    <property type="match status" value="1"/>
</dbReference>
<evidence type="ECO:0000256" key="3">
    <source>
        <dbReference type="ARBA" id="ARBA00005638"/>
    </source>
</evidence>
<evidence type="ECO:0000256" key="8">
    <source>
        <dbReference type="HAMAP-Rule" id="MF_00260"/>
    </source>
</evidence>
<evidence type="ECO:0000256" key="5">
    <source>
        <dbReference type="ARBA" id="ARBA00022679"/>
    </source>
</evidence>
<dbReference type="Proteomes" id="UP000636949">
    <property type="component" value="Unassembled WGS sequence"/>
</dbReference>
<comment type="function">
    <text evidence="1 8">Tetrapolymerization of the monopyrrole PBG into the hydroxymethylbilane pre-uroporphyrinogen in several discrete steps.</text>
</comment>
<dbReference type="InterPro" id="IPR022419">
    <property type="entry name" value="Porphobilin_deaminase_cofac_BS"/>
</dbReference>
<dbReference type="GO" id="GO:0005737">
    <property type="term" value="C:cytoplasm"/>
    <property type="evidence" value="ECO:0007669"/>
    <property type="project" value="UniProtKB-UniRule"/>
</dbReference>
<comment type="pathway">
    <text evidence="2">Porphyrin-containing compound metabolism; protoporphyrin-IX biosynthesis; coproporphyrinogen-III from 5-aminolevulinate: step 2/4.</text>
</comment>
<organism evidence="11 12">
    <name type="scientific">Cysteiniphilum litorale</name>
    <dbReference type="NCBI Taxonomy" id="2056700"/>
    <lineage>
        <taxon>Bacteria</taxon>
        <taxon>Pseudomonadati</taxon>
        <taxon>Pseudomonadota</taxon>
        <taxon>Gammaproteobacteria</taxon>
        <taxon>Thiotrichales</taxon>
        <taxon>Fastidiosibacteraceae</taxon>
        <taxon>Cysteiniphilum</taxon>
    </lineage>
</organism>
<dbReference type="PANTHER" id="PTHR11557:SF0">
    <property type="entry name" value="PORPHOBILINOGEN DEAMINASE"/>
    <property type="match status" value="1"/>
</dbReference>
<dbReference type="UniPathway" id="UPA00251">
    <property type="reaction ID" value="UER00319"/>
</dbReference>
<evidence type="ECO:0000256" key="4">
    <source>
        <dbReference type="ARBA" id="ARBA00011245"/>
    </source>
</evidence>
<comment type="similarity">
    <text evidence="3 8">Belongs to the HMBS family.</text>
</comment>
<evidence type="ECO:0000313" key="12">
    <source>
        <dbReference type="Proteomes" id="UP000636949"/>
    </source>
</evidence>
<dbReference type="CDD" id="cd13646">
    <property type="entry name" value="PBP2_EcHMBS_like"/>
    <property type="match status" value="1"/>
</dbReference>
<accession>A0A8J3E9N1</accession>
<protein>
    <recommendedName>
        <fullName evidence="8">Porphobilinogen deaminase</fullName>
        <shortName evidence="8">PBG</shortName>
        <ecNumber evidence="8">2.5.1.61</ecNumber>
    </recommendedName>
    <alternativeName>
        <fullName evidence="8">Hydroxymethylbilane synthase</fullName>
        <shortName evidence="8">HMBS</shortName>
    </alternativeName>
    <alternativeName>
        <fullName evidence="8">Pre-uroporphyrinogen synthase</fullName>
    </alternativeName>
</protein>
<comment type="caution">
    <text evidence="11">The sequence shown here is derived from an EMBL/GenBank/DDBJ whole genome shotgun (WGS) entry which is preliminary data.</text>
</comment>
<dbReference type="InterPro" id="IPR000860">
    <property type="entry name" value="HemC"/>
</dbReference>
<dbReference type="PROSITE" id="PS00533">
    <property type="entry name" value="PORPHOBILINOGEN_DEAM"/>
    <property type="match status" value="1"/>
</dbReference>
<dbReference type="GO" id="GO:0004418">
    <property type="term" value="F:hydroxymethylbilane synthase activity"/>
    <property type="evidence" value="ECO:0007669"/>
    <property type="project" value="UniProtKB-UniRule"/>
</dbReference>
<evidence type="ECO:0000259" key="9">
    <source>
        <dbReference type="Pfam" id="PF01379"/>
    </source>
</evidence>
<dbReference type="InterPro" id="IPR022418">
    <property type="entry name" value="Porphobilinogen_deaminase_C"/>
</dbReference>
<dbReference type="PANTHER" id="PTHR11557">
    <property type="entry name" value="PORPHOBILINOGEN DEAMINASE"/>
    <property type="match status" value="1"/>
</dbReference>
<dbReference type="EMBL" id="BMJS01000020">
    <property type="protein sequence ID" value="GGG00753.1"/>
    <property type="molecule type" value="Genomic_DNA"/>
</dbReference>
<dbReference type="GO" id="GO:0006782">
    <property type="term" value="P:protoporphyrinogen IX biosynthetic process"/>
    <property type="evidence" value="ECO:0007669"/>
    <property type="project" value="UniProtKB-UniRule"/>
</dbReference>
<sequence length="307" mass="33499">MIQPDKLDKLIIASRDSQLALWQSRYVKELLEQTHPGLICEIITMKTQGDKILDRPLNQIGGKALFMKELEVAMTKGRADIAVHSLKDVPYELPEGFALGAFCQRENPQDAFVSNAFASIDDLPRGAIVGTSSLRRKAQLLAYRSDLNVRDLRGNVQTRLKKLDDGLYDAIILAAAGLIRLELTARIKSLIDVNISLPAVGQGIVVVEYLAQNPQIKALLNAIDNEDARVCALAERSFNEALQGGCHVPIAAFCEKDANSLQLTAMVASSDGKQLMREVLIGSNAIDLGKALAQKMIEKGAKAILQQ</sequence>
<reference evidence="11" key="2">
    <citation type="submission" date="2020-09" db="EMBL/GenBank/DDBJ databases">
        <authorList>
            <person name="Sun Q."/>
            <person name="Zhou Y."/>
        </authorList>
    </citation>
    <scope>NUCLEOTIDE SEQUENCE</scope>
    <source>
        <strain evidence="11">CGMCC 1.15758</strain>
    </source>
</reference>
<gene>
    <name evidence="8 11" type="primary">hemC</name>
    <name evidence="11" type="ORF">GCM10010995_17660</name>
</gene>
<dbReference type="OrthoDB" id="9810298at2"/>
<dbReference type="NCBIfam" id="TIGR00212">
    <property type="entry name" value="hemC"/>
    <property type="match status" value="1"/>
</dbReference>
<dbReference type="RefSeq" id="WP_117003037.1">
    <property type="nucleotide sequence ID" value="NZ_BMJS01000020.1"/>
</dbReference>
<keyword evidence="5 8" id="KW-0808">Transferase</keyword>
<dbReference type="PIRSF" id="PIRSF001438">
    <property type="entry name" value="4pyrrol_synth_OHMeBilane_synth"/>
    <property type="match status" value="1"/>
</dbReference>
<dbReference type="HAMAP" id="MF_00260">
    <property type="entry name" value="Porphobil_deam"/>
    <property type="match status" value="1"/>
</dbReference>
<comment type="miscellaneous">
    <text evidence="8">The porphobilinogen subunits are added to the dipyrromethane group.</text>
</comment>
<evidence type="ECO:0000256" key="2">
    <source>
        <dbReference type="ARBA" id="ARBA00004735"/>
    </source>
</evidence>